<reference evidence="6" key="1">
    <citation type="submission" date="2018-07" db="EMBL/GenBank/DDBJ databases">
        <title>Genome sequence of Erythrobacter strain YH-07, an antagonistic bacterium isolated from Yellow Sea.</title>
        <authorList>
            <person name="Tang T."/>
            <person name="Liu Q."/>
            <person name="Sun X."/>
        </authorList>
    </citation>
    <scope>NUCLEOTIDE SEQUENCE [LARGE SCALE GENOMIC DNA]</scope>
    <source>
        <strain evidence="6">YH-07</strain>
    </source>
</reference>
<dbReference type="AlphaFoldDB" id="A0A345YHL3"/>
<comment type="catalytic activity">
    <reaction evidence="3">
        <text>L-methionyl-[protein] + [thioredoxin]-disulfide + H2O = L-methionyl-(R)-S-oxide-[protein] + [thioredoxin]-dithiol</text>
        <dbReference type="Rhea" id="RHEA:24164"/>
        <dbReference type="Rhea" id="RHEA-COMP:10698"/>
        <dbReference type="Rhea" id="RHEA-COMP:10700"/>
        <dbReference type="Rhea" id="RHEA-COMP:12313"/>
        <dbReference type="Rhea" id="RHEA-COMP:12314"/>
        <dbReference type="ChEBI" id="CHEBI:15377"/>
        <dbReference type="ChEBI" id="CHEBI:16044"/>
        <dbReference type="ChEBI" id="CHEBI:29950"/>
        <dbReference type="ChEBI" id="CHEBI:45764"/>
        <dbReference type="ChEBI" id="CHEBI:50058"/>
        <dbReference type="EC" id="1.8.4.12"/>
    </reaction>
</comment>
<dbReference type="PROSITE" id="PS51790">
    <property type="entry name" value="MSRB"/>
    <property type="match status" value="1"/>
</dbReference>
<keyword evidence="2 5" id="KW-0560">Oxidoreductase</keyword>
<proteinExistence type="predicted"/>
<dbReference type="PANTHER" id="PTHR10173:SF57">
    <property type="entry name" value="PEPTIDE-METHIONINE (R)-S-OXIDE REDUCTASE"/>
    <property type="match status" value="1"/>
</dbReference>
<dbReference type="GO" id="GO:0033743">
    <property type="term" value="F:peptide-methionine (R)-S-oxide reductase activity"/>
    <property type="evidence" value="ECO:0007669"/>
    <property type="project" value="UniProtKB-EC"/>
</dbReference>
<dbReference type="KEGG" id="err:DVR09_01950"/>
<keyword evidence="6" id="KW-1185">Reference proteome</keyword>
<dbReference type="EMBL" id="CP031357">
    <property type="protein sequence ID" value="AXK43415.1"/>
    <property type="molecule type" value="Genomic_DNA"/>
</dbReference>
<dbReference type="PANTHER" id="PTHR10173">
    <property type="entry name" value="METHIONINE SULFOXIDE REDUCTASE"/>
    <property type="match status" value="1"/>
</dbReference>
<dbReference type="EC" id="1.8.4.12" evidence="1"/>
<organism evidence="5 6">
    <name type="scientific">Erythrobacter aureus</name>
    <dbReference type="NCBI Taxonomy" id="2182384"/>
    <lineage>
        <taxon>Bacteria</taxon>
        <taxon>Pseudomonadati</taxon>
        <taxon>Pseudomonadota</taxon>
        <taxon>Alphaproteobacteria</taxon>
        <taxon>Sphingomonadales</taxon>
        <taxon>Erythrobacteraceae</taxon>
        <taxon>Erythrobacter/Porphyrobacter group</taxon>
        <taxon>Erythrobacter</taxon>
    </lineage>
</organism>
<dbReference type="NCBIfam" id="TIGR00357">
    <property type="entry name" value="peptide-methionine (R)-S-oxide reductase MsrB"/>
    <property type="match status" value="1"/>
</dbReference>
<dbReference type="GO" id="GO:0005737">
    <property type="term" value="C:cytoplasm"/>
    <property type="evidence" value="ECO:0007669"/>
    <property type="project" value="TreeGrafter"/>
</dbReference>
<dbReference type="InterPro" id="IPR002579">
    <property type="entry name" value="Met_Sox_Rdtase_MsrB_dom"/>
</dbReference>
<sequence>MTDTSIDRRRLLGWIGASASFVALTACGSSHAEAKDFPVTLSEAQWRKRLSKQEFYILRQAGTERPYSSPLNDEKRAGTFVCAGCGNALYSSKTKYDSRTGWPSFWRAIDKSAVGTSTDYKIGYPRTEVHCADCGGHLGHIFSDGPKPTGKRHCINGVALDFRPA</sequence>
<evidence type="ECO:0000256" key="3">
    <source>
        <dbReference type="ARBA" id="ARBA00048488"/>
    </source>
</evidence>
<dbReference type="InterPro" id="IPR028427">
    <property type="entry name" value="Met_Sox_Rdtase_MsrB"/>
</dbReference>
<evidence type="ECO:0000259" key="4">
    <source>
        <dbReference type="PROSITE" id="PS51790"/>
    </source>
</evidence>
<dbReference type="Gene3D" id="2.170.150.20">
    <property type="entry name" value="Peptide methionine sulfoxide reductase"/>
    <property type="match status" value="1"/>
</dbReference>
<dbReference type="GO" id="GO:0006979">
    <property type="term" value="P:response to oxidative stress"/>
    <property type="evidence" value="ECO:0007669"/>
    <property type="project" value="InterPro"/>
</dbReference>
<evidence type="ECO:0000256" key="2">
    <source>
        <dbReference type="ARBA" id="ARBA00023002"/>
    </source>
</evidence>
<dbReference type="InterPro" id="IPR011057">
    <property type="entry name" value="Mss4-like_sf"/>
</dbReference>
<evidence type="ECO:0000313" key="6">
    <source>
        <dbReference type="Proteomes" id="UP000254508"/>
    </source>
</evidence>
<dbReference type="PROSITE" id="PS51318">
    <property type="entry name" value="TAT"/>
    <property type="match status" value="1"/>
</dbReference>
<dbReference type="GO" id="GO:0030091">
    <property type="term" value="P:protein repair"/>
    <property type="evidence" value="ECO:0007669"/>
    <property type="project" value="InterPro"/>
</dbReference>
<dbReference type="Pfam" id="PF01641">
    <property type="entry name" value="SelR"/>
    <property type="match status" value="1"/>
</dbReference>
<feature type="domain" description="MsrB" evidence="4">
    <location>
        <begin position="43"/>
        <end position="165"/>
    </location>
</feature>
<evidence type="ECO:0000256" key="1">
    <source>
        <dbReference type="ARBA" id="ARBA00012499"/>
    </source>
</evidence>
<evidence type="ECO:0000313" key="5">
    <source>
        <dbReference type="EMBL" id="AXK43415.1"/>
    </source>
</evidence>
<dbReference type="SUPFAM" id="SSF51316">
    <property type="entry name" value="Mss4-like"/>
    <property type="match status" value="1"/>
</dbReference>
<dbReference type="InterPro" id="IPR006311">
    <property type="entry name" value="TAT_signal"/>
</dbReference>
<gene>
    <name evidence="5" type="primary">msrB</name>
    <name evidence="5" type="ORF">DVR09_01950</name>
</gene>
<protein>
    <recommendedName>
        <fullName evidence="1">peptide-methionine (R)-S-oxide reductase</fullName>
        <ecNumber evidence="1">1.8.4.12</ecNumber>
    </recommendedName>
</protein>
<dbReference type="OrthoDB" id="9785497at2"/>
<dbReference type="Proteomes" id="UP000254508">
    <property type="component" value="Chromosome"/>
</dbReference>
<name>A0A345YHL3_9SPHN</name>
<accession>A0A345YHL3</accession>